<evidence type="ECO:0000313" key="2">
    <source>
        <dbReference type="EMBL" id="SMF24325.1"/>
    </source>
</evidence>
<name>A0A1X7DZ42_9HYPH</name>
<feature type="domain" description="HNH nuclease" evidence="1">
    <location>
        <begin position="200"/>
        <end position="253"/>
    </location>
</feature>
<dbReference type="EMBL" id="FXAF01000005">
    <property type="protein sequence ID" value="SMF24325.1"/>
    <property type="molecule type" value="Genomic_DNA"/>
</dbReference>
<keyword evidence="3" id="KW-1185">Reference proteome</keyword>
<gene>
    <name evidence="2" type="ORF">SAMN02982989_3223</name>
</gene>
<evidence type="ECO:0000259" key="1">
    <source>
        <dbReference type="Pfam" id="PF13391"/>
    </source>
</evidence>
<dbReference type="InterPro" id="IPR003615">
    <property type="entry name" value="HNH_nuc"/>
</dbReference>
<keyword evidence="2" id="KW-0540">Nuclease</keyword>
<evidence type="ECO:0000313" key="3">
    <source>
        <dbReference type="Proteomes" id="UP000192903"/>
    </source>
</evidence>
<dbReference type="Pfam" id="PF13391">
    <property type="entry name" value="HNH_2"/>
    <property type="match status" value="1"/>
</dbReference>
<organism evidence="2 3">
    <name type="scientific">Xaviernesmea oryzae</name>
    <dbReference type="NCBI Taxonomy" id="464029"/>
    <lineage>
        <taxon>Bacteria</taxon>
        <taxon>Pseudomonadati</taxon>
        <taxon>Pseudomonadota</taxon>
        <taxon>Alphaproteobacteria</taxon>
        <taxon>Hyphomicrobiales</taxon>
        <taxon>Rhizobiaceae</taxon>
        <taxon>Rhizobium/Agrobacterium group</taxon>
        <taxon>Xaviernesmea</taxon>
    </lineage>
</organism>
<dbReference type="Proteomes" id="UP000192903">
    <property type="component" value="Unassembled WGS sequence"/>
</dbReference>
<keyword evidence="2" id="KW-0378">Hydrolase</keyword>
<protein>
    <submittedName>
        <fullName evidence="2">Putative restriction endonuclease</fullName>
    </submittedName>
</protein>
<proteinExistence type="predicted"/>
<keyword evidence="2" id="KW-0255">Endonuclease</keyword>
<reference evidence="3" key="1">
    <citation type="submission" date="2017-04" db="EMBL/GenBank/DDBJ databases">
        <authorList>
            <person name="Varghese N."/>
            <person name="Submissions S."/>
        </authorList>
    </citation>
    <scope>NUCLEOTIDE SEQUENCE [LARGE SCALE GENOMIC DNA]</scope>
    <source>
        <strain evidence="3">B4P</strain>
    </source>
</reference>
<accession>A0A1X7DZ42</accession>
<dbReference type="GO" id="GO:0004519">
    <property type="term" value="F:endonuclease activity"/>
    <property type="evidence" value="ECO:0007669"/>
    <property type="project" value="UniProtKB-KW"/>
</dbReference>
<dbReference type="AlphaFoldDB" id="A0A1X7DZ42"/>
<dbReference type="STRING" id="464029.SAMN02982989_3223"/>
<sequence>MGIMGFGVFIHRSDSIYDDSPAEQYQFPSQYLGRVQACIGDWIIYYEPRKVAETRGYFAIAKVGQVIPDPKAPGMYLALIEPGTYLDFVDPVPFSNTEGVIERGVLNEEGRISGRAQSAVRPISPDDFNRIVALGLDEHEPELPRVDEPGTVVPASGFAEGGQAPFTFEQERDRVAQFTSRIVRNRLFRRLVLQAYCKRCAVTGLKLINGGGRAEVDAAHIRPVEANGPDILTNGIALSGTAHWMFDRGLISLSDDLDIMISRQANDPDSIRGLVNKTGRAIVPSRSFERPHPHFLQWHRENCFKQ</sequence>